<evidence type="ECO:0000256" key="3">
    <source>
        <dbReference type="ARBA" id="ARBA00022840"/>
    </source>
</evidence>
<dbReference type="GO" id="GO:0005524">
    <property type="term" value="F:ATP binding"/>
    <property type="evidence" value="ECO:0007669"/>
    <property type="project" value="UniProtKB-KW"/>
</dbReference>
<reference evidence="5 6" key="1">
    <citation type="submission" date="2014-04" db="EMBL/GenBank/DDBJ databases">
        <authorList>
            <consortium name="DOE Joint Genome Institute"/>
            <person name="Kuo A."/>
            <person name="Girlanda M."/>
            <person name="Perotto S."/>
            <person name="Kohler A."/>
            <person name="Nagy L.G."/>
            <person name="Floudas D."/>
            <person name="Copeland A."/>
            <person name="Barry K.W."/>
            <person name="Cichocki N."/>
            <person name="Veneault-Fourrey C."/>
            <person name="LaButti K."/>
            <person name="Lindquist E.A."/>
            <person name="Lipzen A."/>
            <person name="Lundell T."/>
            <person name="Morin E."/>
            <person name="Murat C."/>
            <person name="Sun H."/>
            <person name="Tunlid A."/>
            <person name="Henrissat B."/>
            <person name="Grigoriev I.V."/>
            <person name="Hibbett D.S."/>
            <person name="Martin F."/>
            <person name="Nordberg H.P."/>
            <person name="Cantor M.N."/>
            <person name="Hua S.X."/>
        </authorList>
    </citation>
    <scope>NUCLEOTIDE SEQUENCE [LARGE SCALE GENOMIC DNA]</scope>
    <source>
        <strain evidence="5 6">MUT 4182</strain>
    </source>
</reference>
<feature type="region of interest" description="Disordered" evidence="4">
    <location>
        <begin position="19"/>
        <end position="41"/>
    </location>
</feature>
<dbReference type="AlphaFoldDB" id="A0A0C3QAZ9"/>
<feature type="region of interest" description="Disordered" evidence="4">
    <location>
        <begin position="288"/>
        <end position="312"/>
    </location>
</feature>
<keyword evidence="2" id="KW-0547">Nucleotide-binding</keyword>
<keyword evidence="3" id="KW-0067">ATP-binding</keyword>
<feature type="compositionally biased region" description="Polar residues" evidence="4">
    <location>
        <begin position="30"/>
        <end position="41"/>
    </location>
</feature>
<dbReference type="GO" id="GO:0140662">
    <property type="term" value="F:ATP-dependent protein folding chaperone"/>
    <property type="evidence" value="ECO:0007669"/>
    <property type="project" value="InterPro"/>
</dbReference>
<dbReference type="InterPro" id="IPR013126">
    <property type="entry name" value="Hsp_70_fam"/>
</dbReference>
<keyword evidence="6" id="KW-1185">Reference proteome</keyword>
<dbReference type="OrthoDB" id="4251012at2759"/>
<gene>
    <name evidence="5" type="ORF">M407DRAFT_28266</name>
</gene>
<organism evidence="5 6">
    <name type="scientific">Tulasnella calospora MUT 4182</name>
    <dbReference type="NCBI Taxonomy" id="1051891"/>
    <lineage>
        <taxon>Eukaryota</taxon>
        <taxon>Fungi</taxon>
        <taxon>Dikarya</taxon>
        <taxon>Basidiomycota</taxon>
        <taxon>Agaricomycotina</taxon>
        <taxon>Agaricomycetes</taxon>
        <taxon>Cantharellales</taxon>
        <taxon>Tulasnellaceae</taxon>
        <taxon>Tulasnella</taxon>
    </lineage>
</organism>
<dbReference type="InterPro" id="IPR029047">
    <property type="entry name" value="HSP70_peptide-bd_sf"/>
</dbReference>
<dbReference type="Pfam" id="PF00012">
    <property type="entry name" value="HSP70"/>
    <property type="match status" value="1"/>
</dbReference>
<evidence type="ECO:0000256" key="1">
    <source>
        <dbReference type="ARBA" id="ARBA00022679"/>
    </source>
</evidence>
<dbReference type="Gene3D" id="3.10.129.10">
    <property type="entry name" value="Hotdog Thioesterase"/>
    <property type="match status" value="2"/>
</dbReference>
<name>A0A0C3QAZ9_9AGAM</name>
<dbReference type="HOGENOM" id="CLU_891955_0_0_1"/>
<dbReference type="PANTHER" id="PTHR10982:SF21">
    <property type="entry name" value="FATTY ACID SYNTHASE SUBUNIT BETA"/>
    <property type="match status" value="1"/>
</dbReference>
<evidence type="ECO:0000256" key="4">
    <source>
        <dbReference type="SAM" id="MobiDB-lite"/>
    </source>
</evidence>
<dbReference type="InterPro" id="IPR050830">
    <property type="entry name" value="Fungal_FAS"/>
</dbReference>
<evidence type="ECO:0000256" key="2">
    <source>
        <dbReference type="ARBA" id="ARBA00022741"/>
    </source>
</evidence>
<dbReference type="GO" id="GO:0016740">
    <property type="term" value="F:transferase activity"/>
    <property type="evidence" value="ECO:0007669"/>
    <property type="project" value="UniProtKB-KW"/>
</dbReference>
<accession>A0A0C3QAZ9</accession>
<sequence>MALAPLGFTLYPSVESCRVQSHRHHPSPRGRTSLTKGNNLHSKFDLNGIPAASPGVHQIKVSFEIDANGILKIGAVEGTSGRSESIQIINSKDRLSEDHHHTLQKPSHRFDATTDGIMSKHGPTQTFSHSLRERFKAGDVCTSGTSEARVVSIINSHGGKSVKVKEDLLRDGELVIEVTSSFLNRGSVSDSHKHLRIVNQVHYAVDIKSRADIVVLEDKGMSLPPVKFLSATYNCDVTFIDMVLPGDCSEGKLKHAGMNNGKEAILVRTVSQSGEKVIMGIAEVTQAPTGQGYQEPRTGTELNNSSPAARAA</sequence>
<dbReference type="SUPFAM" id="SSF100920">
    <property type="entry name" value="Heat shock protein 70kD (HSP70), peptide-binding domain"/>
    <property type="match status" value="1"/>
</dbReference>
<feature type="compositionally biased region" description="Polar residues" evidence="4">
    <location>
        <begin position="300"/>
        <end position="312"/>
    </location>
</feature>
<reference evidence="6" key="2">
    <citation type="submission" date="2015-01" db="EMBL/GenBank/DDBJ databases">
        <title>Evolutionary Origins and Diversification of the Mycorrhizal Mutualists.</title>
        <authorList>
            <consortium name="DOE Joint Genome Institute"/>
            <consortium name="Mycorrhizal Genomics Consortium"/>
            <person name="Kohler A."/>
            <person name="Kuo A."/>
            <person name="Nagy L.G."/>
            <person name="Floudas D."/>
            <person name="Copeland A."/>
            <person name="Barry K.W."/>
            <person name="Cichocki N."/>
            <person name="Veneault-Fourrey C."/>
            <person name="LaButti K."/>
            <person name="Lindquist E.A."/>
            <person name="Lipzen A."/>
            <person name="Lundell T."/>
            <person name="Morin E."/>
            <person name="Murat C."/>
            <person name="Riley R."/>
            <person name="Ohm R."/>
            <person name="Sun H."/>
            <person name="Tunlid A."/>
            <person name="Henrissat B."/>
            <person name="Grigoriev I.V."/>
            <person name="Hibbett D.S."/>
            <person name="Martin F."/>
        </authorList>
    </citation>
    <scope>NUCLEOTIDE SEQUENCE [LARGE SCALE GENOMIC DNA]</scope>
    <source>
        <strain evidence="6">MUT 4182</strain>
    </source>
</reference>
<dbReference type="STRING" id="1051891.A0A0C3QAZ9"/>
<dbReference type="Gene3D" id="2.60.34.10">
    <property type="entry name" value="Substrate Binding Domain Of DNAk, Chain A, domain 1"/>
    <property type="match status" value="1"/>
</dbReference>
<keyword evidence="1" id="KW-0808">Transferase</keyword>
<evidence type="ECO:0000313" key="6">
    <source>
        <dbReference type="Proteomes" id="UP000054248"/>
    </source>
</evidence>
<dbReference type="PANTHER" id="PTHR10982">
    <property type="entry name" value="MALONYL COA-ACYL CARRIER PROTEIN TRANSACYLASE"/>
    <property type="match status" value="1"/>
</dbReference>
<dbReference type="Proteomes" id="UP000054248">
    <property type="component" value="Unassembled WGS sequence"/>
</dbReference>
<protein>
    <submittedName>
        <fullName evidence="5">Uncharacterized protein</fullName>
    </submittedName>
</protein>
<evidence type="ECO:0000313" key="5">
    <source>
        <dbReference type="EMBL" id="KIO22176.1"/>
    </source>
</evidence>
<proteinExistence type="predicted"/>
<dbReference type="EMBL" id="KN823116">
    <property type="protein sequence ID" value="KIO22176.1"/>
    <property type="molecule type" value="Genomic_DNA"/>
</dbReference>